<feature type="transmembrane region" description="Helical" evidence="2">
    <location>
        <begin position="84"/>
        <end position="103"/>
    </location>
</feature>
<feature type="region of interest" description="Disordered" evidence="1">
    <location>
        <begin position="215"/>
        <end position="236"/>
    </location>
</feature>
<sequence>MRGINLDAYNDINEYYSKNSKTFMAWFASFTAVFAITIILQLTALLHFVINKENYYGHFLSEITNRFGAGGADENAQRVILRTLSMYSIIFLLTLGVYIWHIYSFARSVIQKNYVNYSMPLLIIYNFVFIFLIINIIFNGTSYFVIAPWDVSKILWTVATIWFIIIYFAVFMRCKKIINSFKYLTAIINQRQIMSTMANSNDSFMAMLNALQPNQSNTQKPKETEMSQNEQNQNQENSYRTKLAKLNQEQLILMAQKLNIFEPEQLKKEELIDKISSIFEDNSKQNENSEEIKQENKDDSKGETND</sequence>
<feature type="region of interest" description="Disordered" evidence="1">
    <location>
        <begin position="279"/>
        <end position="306"/>
    </location>
</feature>
<evidence type="ECO:0008006" key="5">
    <source>
        <dbReference type="Google" id="ProtNLM"/>
    </source>
</evidence>
<gene>
    <name evidence="3" type="ORF">FJM01_02720</name>
</gene>
<accession>A0A502M1H3</accession>
<keyword evidence="2" id="KW-0812">Transmembrane</keyword>
<name>A0A502M1H3_9MOLU</name>
<dbReference type="RefSeq" id="WP_140701281.1">
    <property type="nucleotide sequence ID" value="NZ_VFSY01000027.1"/>
</dbReference>
<feature type="transmembrane region" description="Helical" evidence="2">
    <location>
        <begin position="23"/>
        <end position="50"/>
    </location>
</feature>
<reference evidence="3 4" key="1">
    <citation type="submission" date="2019-06" db="EMBL/GenBank/DDBJ databases">
        <title>A comparative genomics study of ostrich specific Mycoplasmas.</title>
        <authorList>
            <person name="Botes A."/>
            <person name="Nel T."/>
        </authorList>
    </citation>
    <scope>NUCLEOTIDE SEQUENCE [LARGE SCALE GENOMIC DNA]</scope>
    <source>
        <strain evidence="3 4">Ms01</strain>
    </source>
</reference>
<dbReference type="EMBL" id="VFSY01000027">
    <property type="protein sequence ID" value="TPI01323.1"/>
    <property type="molecule type" value="Genomic_DNA"/>
</dbReference>
<keyword evidence="2" id="KW-1133">Transmembrane helix</keyword>
<keyword evidence="2" id="KW-0472">Membrane</keyword>
<feature type="transmembrane region" description="Helical" evidence="2">
    <location>
        <begin position="115"/>
        <end position="138"/>
    </location>
</feature>
<evidence type="ECO:0000313" key="3">
    <source>
        <dbReference type="EMBL" id="TPI01323.1"/>
    </source>
</evidence>
<evidence type="ECO:0000313" key="4">
    <source>
        <dbReference type="Proteomes" id="UP000317904"/>
    </source>
</evidence>
<feature type="transmembrane region" description="Helical" evidence="2">
    <location>
        <begin position="154"/>
        <end position="172"/>
    </location>
</feature>
<dbReference type="Proteomes" id="UP000317904">
    <property type="component" value="Unassembled WGS sequence"/>
</dbReference>
<evidence type="ECO:0000256" key="2">
    <source>
        <dbReference type="SAM" id="Phobius"/>
    </source>
</evidence>
<comment type="caution">
    <text evidence="3">The sequence shown here is derived from an EMBL/GenBank/DDBJ whole genome shotgun (WGS) entry which is preliminary data.</text>
</comment>
<proteinExistence type="predicted"/>
<evidence type="ECO:0000256" key="1">
    <source>
        <dbReference type="SAM" id="MobiDB-lite"/>
    </source>
</evidence>
<protein>
    <recommendedName>
        <fullName evidence="5">Rho termination factor N-terminal domain-containing protein</fullName>
    </recommendedName>
</protein>
<dbReference type="AlphaFoldDB" id="A0A502M1H3"/>
<feature type="compositionally biased region" description="Basic and acidic residues" evidence="1">
    <location>
        <begin position="290"/>
        <end position="306"/>
    </location>
</feature>
<organism evidence="3 4">
    <name type="scientific">Mycoplasma struthionis</name>
    <dbReference type="NCBI Taxonomy" id="538220"/>
    <lineage>
        <taxon>Bacteria</taxon>
        <taxon>Bacillati</taxon>
        <taxon>Mycoplasmatota</taxon>
        <taxon>Mollicutes</taxon>
        <taxon>Mycoplasmataceae</taxon>
        <taxon>Mycoplasma</taxon>
    </lineage>
</organism>